<dbReference type="EMBL" id="UINC01054957">
    <property type="protein sequence ID" value="SVB73293.1"/>
    <property type="molecule type" value="Genomic_DNA"/>
</dbReference>
<feature type="domain" description="Thiamine pyrophosphate enzyme N-terminal TPP-binding" evidence="2">
    <location>
        <begin position="5"/>
        <end position="95"/>
    </location>
</feature>
<protein>
    <recommendedName>
        <fullName evidence="2">Thiamine pyrophosphate enzyme N-terminal TPP-binding domain-containing protein</fullName>
    </recommendedName>
</protein>
<dbReference type="GO" id="GO:0050660">
    <property type="term" value="F:flavin adenine dinucleotide binding"/>
    <property type="evidence" value="ECO:0007669"/>
    <property type="project" value="TreeGrafter"/>
</dbReference>
<comment type="similarity">
    <text evidence="1">Belongs to the TPP enzyme family.</text>
</comment>
<evidence type="ECO:0000256" key="1">
    <source>
        <dbReference type="ARBA" id="ARBA00007812"/>
    </source>
</evidence>
<reference evidence="3" key="1">
    <citation type="submission" date="2018-05" db="EMBL/GenBank/DDBJ databases">
        <authorList>
            <person name="Lanie J.A."/>
            <person name="Ng W.-L."/>
            <person name="Kazmierczak K.M."/>
            <person name="Andrzejewski T.M."/>
            <person name="Davidsen T.M."/>
            <person name="Wayne K.J."/>
            <person name="Tettelin H."/>
            <person name="Glass J.I."/>
            <person name="Rusch D."/>
            <person name="Podicherti R."/>
            <person name="Tsui H.-C.T."/>
            <person name="Winkler M.E."/>
        </authorList>
    </citation>
    <scope>NUCLEOTIDE SEQUENCE</scope>
</reference>
<evidence type="ECO:0000259" key="2">
    <source>
        <dbReference type="Pfam" id="PF02776"/>
    </source>
</evidence>
<proteinExistence type="inferred from homology"/>
<feature type="non-terminal residue" evidence="3">
    <location>
        <position position="95"/>
    </location>
</feature>
<name>A0A382GFA8_9ZZZZ</name>
<sequence>MAEISGAQLVIDSLRREGVDTIYVLPGDPVGDIVNGWADAGHKAIAVRHEQAACMAAQAHSYLTRSVGVCIAASGVGQTNTLTGIANAYANCWPL</sequence>
<accession>A0A382GFA8</accession>
<dbReference type="GO" id="GO:0009097">
    <property type="term" value="P:isoleucine biosynthetic process"/>
    <property type="evidence" value="ECO:0007669"/>
    <property type="project" value="TreeGrafter"/>
</dbReference>
<organism evidence="3">
    <name type="scientific">marine metagenome</name>
    <dbReference type="NCBI Taxonomy" id="408172"/>
    <lineage>
        <taxon>unclassified sequences</taxon>
        <taxon>metagenomes</taxon>
        <taxon>ecological metagenomes</taxon>
    </lineage>
</organism>
<dbReference type="AlphaFoldDB" id="A0A382GFA8"/>
<gene>
    <name evidence="3" type="ORF">METZ01_LOCUS226147</name>
</gene>
<dbReference type="GO" id="GO:0030976">
    <property type="term" value="F:thiamine pyrophosphate binding"/>
    <property type="evidence" value="ECO:0007669"/>
    <property type="project" value="InterPro"/>
</dbReference>
<dbReference type="InterPro" id="IPR012001">
    <property type="entry name" value="Thiamin_PyroP_enz_TPP-bd_dom"/>
</dbReference>
<dbReference type="InterPro" id="IPR029061">
    <property type="entry name" value="THDP-binding"/>
</dbReference>
<dbReference type="CDD" id="cd07035">
    <property type="entry name" value="TPP_PYR_POX_like"/>
    <property type="match status" value="1"/>
</dbReference>
<evidence type="ECO:0000313" key="3">
    <source>
        <dbReference type="EMBL" id="SVB73293.1"/>
    </source>
</evidence>
<dbReference type="GO" id="GO:0005948">
    <property type="term" value="C:acetolactate synthase complex"/>
    <property type="evidence" value="ECO:0007669"/>
    <property type="project" value="TreeGrafter"/>
</dbReference>
<dbReference type="InterPro" id="IPR045229">
    <property type="entry name" value="TPP_enz"/>
</dbReference>
<dbReference type="SUPFAM" id="SSF52518">
    <property type="entry name" value="Thiamin diphosphate-binding fold (THDP-binding)"/>
    <property type="match status" value="1"/>
</dbReference>
<dbReference type="PANTHER" id="PTHR18968">
    <property type="entry name" value="THIAMINE PYROPHOSPHATE ENZYMES"/>
    <property type="match status" value="1"/>
</dbReference>
<dbReference type="PANTHER" id="PTHR18968:SF13">
    <property type="entry name" value="ACETOLACTATE SYNTHASE CATALYTIC SUBUNIT, MITOCHONDRIAL"/>
    <property type="match status" value="1"/>
</dbReference>
<dbReference type="GO" id="GO:0003984">
    <property type="term" value="F:acetolactate synthase activity"/>
    <property type="evidence" value="ECO:0007669"/>
    <property type="project" value="TreeGrafter"/>
</dbReference>
<dbReference type="GO" id="GO:0009099">
    <property type="term" value="P:L-valine biosynthetic process"/>
    <property type="evidence" value="ECO:0007669"/>
    <property type="project" value="TreeGrafter"/>
</dbReference>
<dbReference type="Pfam" id="PF02776">
    <property type="entry name" value="TPP_enzyme_N"/>
    <property type="match status" value="1"/>
</dbReference>
<dbReference type="Gene3D" id="3.40.50.970">
    <property type="match status" value="1"/>
</dbReference>